<gene>
    <name evidence="3" type="ORF">SAMN05192584_103248</name>
</gene>
<dbReference type="RefSeq" id="WP_093848430.1">
    <property type="nucleotide sequence ID" value="NZ_FOSG01000003.1"/>
</dbReference>
<reference evidence="4" key="1">
    <citation type="submission" date="2016-10" db="EMBL/GenBank/DDBJ databases">
        <authorList>
            <person name="Varghese N."/>
            <person name="Submissions S."/>
        </authorList>
    </citation>
    <scope>NUCLEOTIDE SEQUENCE [LARGE SCALE GENOMIC DNA]</scope>
    <source>
        <strain evidence="4">PL19</strain>
    </source>
</reference>
<dbReference type="Gene3D" id="3.50.50.60">
    <property type="entry name" value="FAD/NAD(P)-binding domain"/>
    <property type="match status" value="2"/>
</dbReference>
<evidence type="ECO:0000313" key="4">
    <source>
        <dbReference type="Proteomes" id="UP000198928"/>
    </source>
</evidence>
<dbReference type="PANTHER" id="PTHR43734">
    <property type="entry name" value="PHYTOENE DESATURASE"/>
    <property type="match status" value="1"/>
</dbReference>
<evidence type="ECO:0000259" key="2">
    <source>
        <dbReference type="Pfam" id="PF01593"/>
    </source>
</evidence>
<keyword evidence="4" id="KW-1185">Reference proteome</keyword>
<dbReference type="SUPFAM" id="SSF51905">
    <property type="entry name" value="FAD/NAD(P)-binding domain"/>
    <property type="match status" value="1"/>
</dbReference>
<proteinExistence type="predicted"/>
<dbReference type="Pfam" id="PF01593">
    <property type="entry name" value="Amino_oxidase"/>
    <property type="match status" value="1"/>
</dbReference>
<feature type="region of interest" description="Disordered" evidence="1">
    <location>
        <begin position="370"/>
        <end position="389"/>
    </location>
</feature>
<dbReference type="OrthoDB" id="9774675at2"/>
<evidence type="ECO:0000313" key="3">
    <source>
        <dbReference type="EMBL" id="SFK05564.1"/>
    </source>
</evidence>
<organism evidence="3 4">
    <name type="scientific">Streptomyces pini</name>
    <dbReference type="NCBI Taxonomy" id="1520580"/>
    <lineage>
        <taxon>Bacteria</taxon>
        <taxon>Bacillati</taxon>
        <taxon>Actinomycetota</taxon>
        <taxon>Actinomycetes</taxon>
        <taxon>Kitasatosporales</taxon>
        <taxon>Streptomycetaceae</taxon>
        <taxon>Streptomyces</taxon>
    </lineage>
</organism>
<dbReference type="EMBL" id="FOSG01000003">
    <property type="protein sequence ID" value="SFK05564.1"/>
    <property type="molecule type" value="Genomic_DNA"/>
</dbReference>
<accession>A0A1I3WD09</accession>
<sequence>MARTVVIGAGMGAMAAAARLAVAGHRVTVYERARTHGGAVRRLEREGFGFDTGPGLLYLPAVWRDLFVKTGREPLEECVTLTEVDPAVRHVFADGTSVLLPGGSRAGTVDALDTALGAGAGERWSELLSRGRRAWEATRRPLLEEPLTDAGDRARLDADPYPAPRRGLLRRRAPFLSEIARAELRDPRLVALLESHALAHGLDPRRAPASAAVLPYLEQTFGAWYVGGGMRALADAVYQRCLARGVEFRFGTAVSRITVEGGRAAGVELADGSRVAADTVVCGIDPRPMYGGRASAADGGPGYAAGRLTVLLALRGARPGGTVHRTVVHTAGPGGTARTVTVLRPGDPALVPGAECESAVLSVAVPPHRAGAAGPSSGGAGAGSEDGGAVDWTAPGAAERAADEALAAADTAGLGLGGRVLWREVRTPADTERETGAPGGAVPAPALAGADGAFLRAANSTGTAGLYRVGGSAHPGGGLAHTGMSGALAAGLIVEGDDWRGSR</sequence>
<dbReference type="InterPro" id="IPR036188">
    <property type="entry name" value="FAD/NAD-bd_sf"/>
</dbReference>
<dbReference type="AlphaFoldDB" id="A0A1I3WD09"/>
<dbReference type="PANTHER" id="PTHR43734:SF1">
    <property type="entry name" value="PHYTOENE DESATURASE"/>
    <property type="match status" value="1"/>
</dbReference>
<dbReference type="InterPro" id="IPR002937">
    <property type="entry name" value="Amino_oxidase"/>
</dbReference>
<evidence type="ECO:0000256" key="1">
    <source>
        <dbReference type="SAM" id="MobiDB-lite"/>
    </source>
</evidence>
<dbReference type="Proteomes" id="UP000198928">
    <property type="component" value="Unassembled WGS sequence"/>
</dbReference>
<feature type="domain" description="Amine oxidase" evidence="2">
    <location>
        <begin position="14"/>
        <end position="290"/>
    </location>
</feature>
<protein>
    <submittedName>
        <fullName evidence="3">Phytoene dehydrogenase-related protein</fullName>
    </submittedName>
</protein>
<name>A0A1I3WD09_9ACTN</name>
<feature type="compositionally biased region" description="Gly residues" evidence="1">
    <location>
        <begin position="376"/>
        <end position="386"/>
    </location>
</feature>
<dbReference type="GO" id="GO:0016491">
    <property type="term" value="F:oxidoreductase activity"/>
    <property type="evidence" value="ECO:0007669"/>
    <property type="project" value="InterPro"/>
</dbReference>